<feature type="coiled-coil region" evidence="2">
    <location>
        <begin position="19"/>
        <end position="113"/>
    </location>
</feature>
<keyword evidence="2" id="KW-0175">Coiled coil</keyword>
<evidence type="ECO:0000256" key="2">
    <source>
        <dbReference type="SAM" id="Coils"/>
    </source>
</evidence>
<dbReference type="GO" id="GO:0016020">
    <property type="term" value="C:membrane"/>
    <property type="evidence" value="ECO:0007669"/>
    <property type="project" value="UniProtKB-UniRule"/>
</dbReference>
<dbReference type="EMBL" id="JAMYXC010000301">
    <property type="protein sequence ID" value="MCP1170449.1"/>
    <property type="molecule type" value="Genomic_DNA"/>
</dbReference>
<dbReference type="Gene3D" id="3.30.1330.60">
    <property type="entry name" value="OmpA-like domain"/>
    <property type="match status" value="1"/>
</dbReference>
<dbReference type="RefSeq" id="WP_253335119.1">
    <property type="nucleotide sequence ID" value="NZ_JAMYXC010000301.1"/>
</dbReference>
<dbReference type="NCBIfam" id="NF006542">
    <property type="entry name" value="PRK09039.1-1"/>
    <property type="match status" value="1"/>
</dbReference>
<dbReference type="CDD" id="cd07185">
    <property type="entry name" value="OmpA_C-like"/>
    <property type="match status" value="1"/>
</dbReference>
<name>A0A9X2FRF4_9RHOB</name>
<dbReference type="InterPro" id="IPR050330">
    <property type="entry name" value="Bact_OuterMem_StrucFunc"/>
</dbReference>
<dbReference type="InterPro" id="IPR006665">
    <property type="entry name" value="OmpA-like"/>
</dbReference>
<dbReference type="PANTHER" id="PTHR30329:SF21">
    <property type="entry name" value="LIPOPROTEIN YIAD-RELATED"/>
    <property type="match status" value="1"/>
</dbReference>
<dbReference type="Proteomes" id="UP001139477">
    <property type="component" value="Unassembled WGS sequence"/>
</dbReference>
<evidence type="ECO:0000313" key="4">
    <source>
        <dbReference type="EMBL" id="MCP1170449.1"/>
    </source>
</evidence>
<keyword evidence="1" id="KW-0472">Membrane</keyword>
<evidence type="ECO:0000313" key="5">
    <source>
        <dbReference type="Proteomes" id="UP001139477"/>
    </source>
</evidence>
<organism evidence="4 5">
    <name type="scientific">Limimaricola litoreus</name>
    <dbReference type="NCBI Taxonomy" id="2955316"/>
    <lineage>
        <taxon>Bacteria</taxon>
        <taxon>Pseudomonadati</taxon>
        <taxon>Pseudomonadota</taxon>
        <taxon>Alphaproteobacteria</taxon>
        <taxon>Rhodobacterales</taxon>
        <taxon>Paracoccaceae</taxon>
        <taxon>Limimaricola</taxon>
    </lineage>
</organism>
<dbReference type="InterPro" id="IPR036737">
    <property type="entry name" value="OmpA-like_sf"/>
</dbReference>
<evidence type="ECO:0000256" key="1">
    <source>
        <dbReference type="PROSITE-ProRule" id="PRU00473"/>
    </source>
</evidence>
<reference evidence="4" key="1">
    <citation type="submission" date="2022-06" db="EMBL/GenBank/DDBJ databases">
        <title>Limimaricola sediminis sp. nov., isolated from an intertidal sediment.</title>
        <authorList>
            <person name="Shao X."/>
        </authorList>
    </citation>
    <scope>NUCLEOTIDE SEQUENCE</scope>
    <source>
        <strain evidence="4">ASW11-118</strain>
    </source>
</reference>
<feature type="domain" description="OmpA-like" evidence="3">
    <location>
        <begin position="131"/>
        <end position="258"/>
    </location>
</feature>
<sequence>RAALLATARAALAEGESASAAQQRRVAALNAQVAALREDVAELRGLLGQAETSEAVAEAEIEDLGRRLNTALARAAAEERRRRELEEEERRRLEEEAARLAAEAENLERYRSDFFGELRGMLEGEEGVRIAGDRFVFSSEVLFGQGEATLSEAGKAEIAKVAALLRRIAAEIPDGIDWVIRVDGHTDDIPIRGGRYADNWELSQARALSVVRYMSEEEGIPPQRLAANGFGEYQPLDPSGTAEARARNRRIELKLTER</sequence>
<dbReference type="Pfam" id="PF00691">
    <property type="entry name" value="OmpA"/>
    <property type="match status" value="1"/>
</dbReference>
<evidence type="ECO:0000259" key="3">
    <source>
        <dbReference type="PROSITE" id="PS51123"/>
    </source>
</evidence>
<dbReference type="PANTHER" id="PTHR30329">
    <property type="entry name" value="STATOR ELEMENT OF FLAGELLAR MOTOR COMPLEX"/>
    <property type="match status" value="1"/>
</dbReference>
<accession>A0A9X2FRF4</accession>
<protein>
    <submittedName>
        <fullName evidence="4">Peptidoglycan -binding protein</fullName>
    </submittedName>
</protein>
<dbReference type="PROSITE" id="PS51123">
    <property type="entry name" value="OMPA_2"/>
    <property type="match status" value="1"/>
</dbReference>
<dbReference type="SUPFAM" id="SSF103088">
    <property type="entry name" value="OmpA-like"/>
    <property type="match status" value="1"/>
</dbReference>
<gene>
    <name evidence="4" type="ORF">NHG85_18250</name>
</gene>
<comment type="caution">
    <text evidence="4">The sequence shown here is derived from an EMBL/GenBank/DDBJ whole genome shotgun (WGS) entry which is preliminary data.</text>
</comment>
<dbReference type="AlphaFoldDB" id="A0A9X2FRF4"/>
<proteinExistence type="predicted"/>
<keyword evidence="5" id="KW-1185">Reference proteome</keyword>
<feature type="non-terminal residue" evidence="4">
    <location>
        <position position="1"/>
    </location>
</feature>